<accession>A0ABQ5RV62</accession>
<comment type="caution">
    <text evidence="12">The sequence shown here is derived from an EMBL/GenBank/DDBJ whole genome shotgun (WGS) entry which is preliminary data.</text>
</comment>
<evidence type="ECO:0000313" key="12">
    <source>
        <dbReference type="EMBL" id="GLI61516.1"/>
    </source>
</evidence>
<dbReference type="PANTHER" id="PTHR47634">
    <property type="entry name" value="PROTEIN KINASE DOMAIN-CONTAINING PROTEIN-RELATED"/>
    <property type="match status" value="1"/>
</dbReference>
<feature type="compositionally biased region" description="Acidic residues" evidence="10">
    <location>
        <begin position="44"/>
        <end position="55"/>
    </location>
</feature>
<evidence type="ECO:0000256" key="4">
    <source>
        <dbReference type="ARBA" id="ARBA00022741"/>
    </source>
</evidence>
<dbReference type="PROSITE" id="PS00107">
    <property type="entry name" value="PROTEIN_KINASE_ATP"/>
    <property type="match status" value="1"/>
</dbReference>
<feature type="compositionally biased region" description="Basic and acidic residues" evidence="10">
    <location>
        <begin position="567"/>
        <end position="593"/>
    </location>
</feature>
<dbReference type="PROSITE" id="PS50011">
    <property type="entry name" value="PROTEIN_KINASE_DOM"/>
    <property type="match status" value="1"/>
</dbReference>
<dbReference type="Gene3D" id="1.10.510.10">
    <property type="entry name" value="Transferase(Phosphotransferase) domain 1"/>
    <property type="match status" value="1"/>
</dbReference>
<dbReference type="EC" id="2.7.11.1" evidence="1"/>
<dbReference type="InterPro" id="IPR008271">
    <property type="entry name" value="Ser/Thr_kinase_AS"/>
</dbReference>
<feature type="compositionally biased region" description="Basic and acidic residues" evidence="10">
    <location>
        <begin position="29"/>
        <end position="38"/>
    </location>
</feature>
<dbReference type="InterPro" id="IPR051334">
    <property type="entry name" value="SRPK"/>
</dbReference>
<feature type="region of interest" description="Disordered" evidence="10">
    <location>
        <begin position="1"/>
        <end position="65"/>
    </location>
</feature>
<name>A0ABQ5RV62_9CHLO</name>
<evidence type="ECO:0000256" key="5">
    <source>
        <dbReference type="ARBA" id="ARBA00022777"/>
    </source>
</evidence>
<dbReference type="InterPro" id="IPR000719">
    <property type="entry name" value="Prot_kinase_dom"/>
</dbReference>
<feature type="compositionally biased region" description="Polar residues" evidence="10">
    <location>
        <begin position="230"/>
        <end position="245"/>
    </location>
</feature>
<dbReference type="Pfam" id="PF00069">
    <property type="entry name" value="Pkinase"/>
    <property type="match status" value="2"/>
</dbReference>
<keyword evidence="13" id="KW-1185">Reference proteome</keyword>
<feature type="compositionally biased region" description="Basic residues" evidence="10">
    <location>
        <begin position="599"/>
        <end position="609"/>
    </location>
</feature>
<keyword evidence="5" id="KW-0418">Kinase</keyword>
<gene>
    <name evidence="12" type="ORF">VaNZ11_003896</name>
</gene>
<keyword evidence="4 9" id="KW-0547">Nucleotide-binding</keyword>
<dbReference type="SUPFAM" id="SSF56112">
    <property type="entry name" value="Protein kinase-like (PK-like)"/>
    <property type="match status" value="1"/>
</dbReference>
<evidence type="ECO:0000256" key="3">
    <source>
        <dbReference type="ARBA" id="ARBA00022679"/>
    </source>
</evidence>
<evidence type="ECO:0000256" key="1">
    <source>
        <dbReference type="ARBA" id="ARBA00012513"/>
    </source>
</evidence>
<dbReference type="PROSITE" id="PS00108">
    <property type="entry name" value="PROTEIN_KINASE_ST"/>
    <property type="match status" value="1"/>
</dbReference>
<dbReference type="InterPro" id="IPR011009">
    <property type="entry name" value="Kinase-like_dom_sf"/>
</dbReference>
<evidence type="ECO:0000256" key="10">
    <source>
        <dbReference type="SAM" id="MobiDB-lite"/>
    </source>
</evidence>
<dbReference type="InterPro" id="IPR017441">
    <property type="entry name" value="Protein_kinase_ATP_BS"/>
</dbReference>
<feature type="domain" description="Protein kinase" evidence="11">
    <location>
        <begin position="77"/>
        <end position="553"/>
    </location>
</feature>
<keyword evidence="6 9" id="KW-0067">ATP-binding</keyword>
<evidence type="ECO:0000256" key="7">
    <source>
        <dbReference type="ARBA" id="ARBA00047899"/>
    </source>
</evidence>
<sequence>MLKGVTKLPVQVQKRRKARKKGPTATTQDSREKSHSEISHSSGEEDFPESEDEGTEDYKKGGYHPVTVGEKYKNGRYTVLRKLGWGHFSTVWLVHDAESGEYRALKVQKSAQHYTEAARDEITLLSQLRDGDPNDEKHCVRLYDSFEHSGPNGKHVCLVFEVLGENLLALIKRYDYKGIPIPIVRNMARQMLVALDYMHRCCEIIHTDFKPENVMLAEPLRDRTWVIPQPTGSPSVQQVARSTPAVSGANVPAAGSAVAEGLTRNQRKKLKKKLRKAAAKKADQAESVVDDPDGEYDGSDAEESANAITGQVSADTDAPGDVVTSVGAGFGCPGSTKSTAAGNEGETASIINGDADRLASSGDTTTSGAGEHQQPLIITRPGLTEEQLRSAACKVVDFGNACWTYKQFTSDVQTRQYRCPEVIMGAKYSTPADMWSFACVIFELVTGDLLFDPRSGDKWDRDEDHLALFIELLGRMPRKVYEKGKYARDYFNRNGELRHIKKLRFWPLDRVLVEKYKLSEDEAVGMASFMLPMLRFVPEERATAVEMLNHPWLRGELPPQAQLDTAARSDKRDGSAGSESHRSASLEERDRRPSSRYTRGGKSHSRSRSRSYQPGGRGYGGRYSRSRSRLRAHTDDWQRDRRPHGRKRSYHERELHEWDTERYRAFRR</sequence>
<feature type="compositionally biased region" description="Basic residues" evidence="10">
    <location>
        <begin position="641"/>
        <end position="650"/>
    </location>
</feature>
<evidence type="ECO:0000313" key="13">
    <source>
        <dbReference type="Proteomes" id="UP001165090"/>
    </source>
</evidence>
<feature type="binding site" evidence="9">
    <location>
        <position position="106"/>
    </location>
    <ligand>
        <name>ATP</name>
        <dbReference type="ChEBI" id="CHEBI:30616"/>
    </ligand>
</feature>
<reference evidence="12 13" key="1">
    <citation type="journal article" date="2023" name="IScience">
        <title>Expanded male sex-determining region conserved during the evolution of homothallism in the green alga Volvox.</title>
        <authorList>
            <person name="Yamamoto K."/>
            <person name="Matsuzaki R."/>
            <person name="Mahakham W."/>
            <person name="Heman W."/>
            <person name="Sekimoto H."/>
            <person name="Kawachi M."/>
            <person name="Minakuchi Y."/>
            <person name="Toyoda A."/>
            <person name="Nozaki H."/>
        </authorList>
    </citation>
    <scope>NUCLEOTIDE SEQUENCE [LARGE SCALE GENOMIC DNA]</scope>
    <source>
        <strain evidence="12 13">NIES-4468</strain>
    </source>
</reference>
<protein>
    <recommendedName>
        <fullName evidence="1">non-specific serine/threonine protein kinase</fullName>
        <ecNumber evidence="1">2.7.11.1</ecNumber>
    </recommendedName>
</protein>
<evidence type="ECO:0000256" key="6">
    <source>
        <dbReference type="ARBA" id="ARBA00022840"/>
    </source>
</evidence>
<evidence type="ECO:0000259" key="11">
    <source>
        <dbReference type="PROSITE" id="PS50011"/>
    </source>
</evidence>
<organism evidence="12 13">
    <name type="scientific">Volvox africanus</name>
    <dbReference type="NCBI Taxonomy" id="51714"/>
    <lineage>
        <taxon>Eukaryota</taxon>
        <taxon>Viridiplantae</taxon>
        <taxon>Chlorophyta</taxon>
        <taxon>core chlorophytes</taxon>
        <taxon>Chlorophyceae</taxon>
        <taxon>CS clade</taxon>
        <taxon>Chlamydomonadales</taxon>
        <taxon>Volvocaceae</taxon>
        <taxon>Volvox</taxon>
    </lineage>
</organism>
<feature type="compositionally biased region" description="Acidic residues" evidence="10">
    <location>
        <begin position="288"/>
        <end position="303"/>
    </location>
</feature>
<keyword evidence="3" id="KW-0808">Transferase</keyword>
<comment type="catalytic activity">
    <reaction evidence="8">
        <text>L-seryl-[protein] + ATP = O-phospho-L-seryl-[protein] + ADP + H(+)</text>
        <dbReference type="Rhea" id="RHEA:17989"/>
        <dbReference type="Rhea" id="RHEA-COMP:9863"/>
        <dbReference type="Rhea" id="RHEA-COMP:11604"/>
        <dbReference type="ChEBI" id="CHEBI:15378"/>
        <dbReference type="ChEBI" id="CHEBI:29999"/>
        <dbReference type="ChEBI" id="CHEBI:30616"/>
        <dbReference type="ChEBI" id="CHEBI:83421"/>
        <dbReference type="ChEBI" id="CHEBI:456216"/>
        <dbReference type="EC" id="2.7.11.1"/>
    </reaction>
</comment>
<dbReference type="Proteomes" id="UP001165090">
    <property type="component" value="Unassembled WGS sequence"/>
</dbReference>
<dbReference type="Gene3D" id="3.30.200.20">
    <property type="entry name" value="Phosphorylase Kinase, domain 1"/>
    <property type="match status" value="1"/>
</dbReference>
<keyword evidence="2" id="KW-0723">Serine/threonine-protein kinase</keyword>
<evidence type="ECO:0000256" key="2">
    <source>
        <dbReference type="ARBA" id="ARBA00022527"/>
    </source>
</evidence>
<feature type="compositionally biased region" description="Basic residues" evidence="10">
    <location>
        <begin position="265"/>
        <end position="279"/>
    </location>
</feature>
<feature type="compositionally biased region" description="Basic residues" evidence="10">
    <location>
        <begin position="13"/>
        <end position="22"/>
    </location>
</feature>
<dbReference type="CDD" id="cd14136">
    <property type="entry name" value="STKc_SRPK"/>
    <property type="match status" value="1"/>
</dbReference>
<proteinExistence type="predicted"/>
<feature type="region of interest" description="Disordered" evidence="10">
    <location>
        <begin position="350"/>
        <end position="376"/>
    </location>
</feature>
<dbReference type="SMART" id="SM00220">
    <property type="entry name" value="S_TKc"/>
    <property type="match status" value="1"/>
</dbReference>
<evidence type="ECO:0000256" key="8">
    <source>
        <dbReference type="ARBA" id="ARBA00048679"/>
    </source>
</evidence>
<feature type="region of interest" description="Disordered" evidence="10">
    <location>
        <begin position="228"/>
        <end position="303"/>
    </location>
</feature>
<feature type="region of interest" description="Disordered" evidence="10">
    <location>
        <begin position="565"/>
        <end position="654"/>
    </location>
</feature>
<comment type="catalytic activity">
    <reaction evidence="7">
        <text>L-threonyl-[protein] + ATP = O-phospho-L-threonyl-[protein] + ADP + H(+)</text>
        <dbReference type="Rhea" id="RHEA:46608"/>
        <dbReference type="Rhea" id="RHEA-COMP:11060"/>
        <dbReference type="Rhea" id="RHEA-COMP:11605"/>
        <dbReference type="ChEBI" id="CHEBI:15378"/>
        <dbReference type="ChEBI" id="CHEBI:30013"/>
        <dbReference type="ChEBI" id="CHEBI:30616"/>
        <dbReference type="ChEBI" id="CHEBI:61977"/>
        <dbReference type="ChEBI" id="CHEBI:456216"/>
        <dbReference type="EC" id="2.7.11.1"/>
    </reaction>
</comment>
<dbReference type="PANTHER" id="PTHR47634:SF9">
    <property type="entry name" value="PROTEIN KINASE DOMAIN-CONTAINING PROTEIN-RELATED"/>
    <property type="match status" value="1"/>
</dbReference>
<evidence type="ECO:0000256" key="9">
    <source>
        <dbReference type="PROSITE-ProRule" id="PRU10141"/>
    </source>
</evidence>
<dbReference type="EMBL" id="BSDZ01000010">
    <property type="protein sequence ID" value="GLI61516.1"/>
    <property type="molecule type" value="Genomic_DNA"/>
</dbReference>